<dbReference type="AlphaFoldDB" id="A0A5N6P4U9"/>
<dbReference type="InterPro" id="IPR026992">
    <property type="entry name" value="DIOX_N"/>
</dbReference>
<feature type="domain" description="Isopenicillin N synthase-like Fe(2+) 2OG dioxygenase" evidence="3">
    <location>
        <begin position="122"/>
        <end position="153"/>
    </location>
</feature>
<evidence type="ECO:0000259" key="4">
    <source>
        <dbReference type="Pfam" id="PF14226"/>
    </source>
</evidence>
<evidence type="ECO:0000259" key="3">
    <source>
        <dbReference type="Pfam" id="PF03171"/>
    </source>
</evidence>
<dbReference type="GO" id="GO:0046872">
    <property type="term" value="F:metal ion binding"/>
    <property type="evidence" value="ECO:0007669"/>
    <property type="project" value="UniProtKB-KW"/>
</dbReference>
<dbReference type="InterPro" id="IPR050231">
    <property type="entry name" value="Iron_ascorbate_oxido_reductase"/>
</dbReference>
<protein>
    <submittedName>
        <fullName evidence="5">Uncharacterized protein</fullName>
    </submittedName>
</protein>
<evidence type="ECO:0000256" key="1">
    <source>
        <dbReference type="ARBA" id="ARBA00022723"/>
    </source>
</evidence>
<dbReference type="Proteomes" id="UP000326396">
    <property type="component" value="Linkage Group LG14"/>
</dbReference>
<feature type="domain" description="Non-haem dioxygenase N-terminal" evidence="4">
    <location>
        <begin position="7"/>
        <end position="80"/>
    </location>
</feature>
<accession>A0A5N6P4U9</accession>
<keyword evidence="2" id="KW-0408">Iron</keyword>
<dbReference type="InterPro" id="IPR027443">
    <property type="entry name" value="IPNS-like_sf"/>
</dbReference>
<dbReference type="PANTHER" id="PTHR47990">
    <property type="entry name" value="2-OXOGLUTARATE (2OG) AND FE(II)-DEPENDENT OXYGENASE SUPERFAMILY PROTEIN-RELATED"/>
    <property type="match status" value="1"/>
</dbReference>
<organism evidence="5 6">
    <name type="scientific">Mikania micrantha</name>
    <name type="common">bitter vine</name>
    <dbReference type="NCBI Taxonomy" id="192012"/>
    <lineage>
        <taxon>Eukaryota</taxon>
        <taxon>Viridiplantae</taxon>
        <taxon>Streptophyta</taxon>
        <taxon>Embryophyta</taxon>
        <taxon>Tracheophyta</taxon>
        <taxon>Spermatophyta</taxon>
        <taxon>Magnoliopsida</taxon>
        <taxon>eudicotyledons</taxon>
        <taxon>Gunneridae</taxon>
        <taxon>Pentapetalae</taxon>
        <taxon>asterids</taxon>
        <taxon>campanulids</taxon>
        <taxon>Asterales</taxon>
        <taxon>Asteraceae</taxon>
        <taxon>Asteroideae</taxon>
        <taxon>Heliantheae alliance</taxon>
        <taxon>Eupatorieae</taxon>
        <taxon>Mikania</taxon>
    </lineage>
</organism>
<keyword evidence="1" id="KW-0479">Metal-binding</keyword>
<gene>
    <name evidence="5" type="ORF">E3N88_12209</name>
</gene>
<evidence type="ECO:0000256" key="2">
    <source>
        <dbReference type="ARBA" id="ARBA00023004"/>
    </source>
</evidence>
<keyword evidence="6" id="KW-1185">Reference proteome</keyword>
<dbReference type="Gene3D" id="2.60.120.330">
    <property type="entry name" value="B-lactam Antibiotic, Isopenicillin N Synthase, Chain"/>
    <property type="match status" value="2"/>
</dbReference>
<dbReference type="SUPFAM" id="SSF51197">
    <property type="entry name" value="Clavaminate synthase-like"/>
    <property type="match status" value="1"/>
</dbReference>
<dbReference type="InterPro" id="IPR044861">
    <property type="entry name" value="IPNS-like_FE2OG_OXY"/>
</dbReference>
<dbReference type="Pfam" id="PF14226">
    <property type="entry name" value="DIOX_N"/>
    <property type="match status" value="1"/>
</dbReference>
<sequence length="204" mass="23161">MATQRNIPVIDLLDFPNQSSKLVAASEEWGCFRLINYHDVLPATLMADMKTVVRSLLDLPMEIKQRNLHVITSSGYVAPSAKNPLYEALGLYDMASPRDVDNFCSQLDASPHQRYHPIASIDQFVWSNGRICNVKHRVQCKEAKLRVSIASFLLGPKEKVEPRKELVDDDHPRLYVATTYEDYRKIRFSTKLHAGEGLALLHTP</sequence>
<reference evidence="5 6" key="1">
    <citation type="submission" date="2019-05" db="EMBL/GenBank/DDBJ databases">
        <title>Mikania micrantha, genome provides insights into the molecular mechanism of rapid growth.</title>
        <authorList>
            <person name="Liu B."/>
        </authorList>
    </citation>
    <scope>NUCLEOTIDE SEQUENCE [LARGE SCALE GENOMIC DNA]</scope>
    <source>
        <strain evidence="5">NLD-2019</strain>
        <tissue evidence="5">Leaf</tissue>
    </source>
</reference>
<dbReference type="EMBL" id="SZYD01000006">
    <property type="protein sequence ID" value="KAD5960737.1"/>
    <property type="molecule type" value="Genomic_DNA"/>
</dbReference>
<dbReference type="Pfam" id="PF03171">
    <property type="entry name" value="2OG-FeII_Oxy"/>
    <property type="match status" value="1"/>
</dbReference>
<comment type="caution">
    <text evidence="5">The sequence shown here is derived from an EMBL/GenBank/DDBJ whole genome shotgun (WGS) entry which is preliminary data.</text>
</comment>
<name>A0A5N6P4U9_9ASTR</name>
<proteinExistence type="predicted"/>
<evidence type="ECO:0000313" key="5">
    <source>
        <dbReference type="EMBL" id="KAD5960737.1"/>
    </source>
</evidence>
<evidence type="ECO:0000313" key="6">
    <source>
        <dbReference type="Proteomes" id="UP000326396"/>
    </source>
</evidence>
<dbReference type="OrthoDB" id="1687948at2759"/>